<dbReference type="PIRSF" id="PIRSF001369">
    <property type="entry name" value="Citrate_synth"/>
    <property type="match status" value="1"/>
</dbReference>
<accession>A0A075HIX0</accession>
<evidence type="ECO:0000256" key="5">
    <source>
        <dbReference type="ARBA" id="ARBA00049288"/>
    </source>
</evidence>
<evidence type="ECO:0000256" key="7">
    <source>
        <dbReference type="PIRSR" id="PIRSR001369-1"/>
    </source>
</evidence>
<feature type="active site" evidence="7">
    <location>
        <position position="318"/>
    </location>
</feature>
<comment type="similarity">
    <text evidence="2 6 8">Belongs to the citrate synthase family.</text>
</comment>
<dbReference type="EMBL" id="KF901052">
    <property type="protein sequence ID" value="AIF16341.1"/>
    <property type="molecule type" value="Genomic_DNA"/>
</dbReference>
<comment type="catalytic activity">
    <reaction evidence="5 6">
        <text>oxaloacetate + acetyl-CoA + H2O = citrate + CoA + H(+)</text>
        <dbReference type="Rhea" id="RHEA:16845"/>
        <dbReference type="ChEBI" id="CHEBI:15377"/>
        <dbReference type="ChEBI" id="CHEBI:15378"/>
        <dbReference type="ChEBI" id="CHEBI:16452"/>
        <dbReference type="ChEBI" id="CHEBI:16947"/>
        <dbReference type="ChEBI" id="CHEBI:57287"/>
        <dbReference type="ChEBI" id="CHEBI:57288"/>
        <dbReference type="EC" id="2.3.3.16"/>
    </reaction>
</comment>
<dbReference type="CDD" id="cd06118">
    <property type="entry name" value="citrate_synt_like_1"/>
    <property type="match status" value="1"/>
</dbReference>
<keyword evidence="4 6" id="KW-0808">Transferase</keyword>
<reference evidence="9" key="1">
    <citation type="journal article" date="2014" name="Genome Biol. Evol.">
        <title>Pangenome evidence for extensive interdomain horizontal transfer affecting lineage core and shell genes in uncultured planktonic thaumarchaeota and euryarchaeota.</title>
        <authorList>
            <person name="Deschamps P."/>
            <person name="Zivanovic Y."/>
            <person name="Moreira D."/>
            <person name="Rodriguez-Valera F."/>
            <person name="Lopez-Garcia P."/>
        </authorList>
    </citation>
    <scope>NUCLEOTIDE SEQUENCE</scope>
</reference>
<comment type="pathway">
    <text evidence="1">Carbohydrate metabolism; tricarboxylic acid cycle.</text>
</comment>
<dbReference type="InterPro" id="IPR002020">
    <property type="entry name" value="Citrate_synthase"/>
</dbReference>
<proteinExistence type="inferred from homology"/>
<dbReference type="AlphaFoldDB" id="A0A075HIX0"/>
<dbReference type="GO" id="GO:0005737">
    <property type="term" value="C:cytoplasm"/>
    <property type="evidence" value="ECO:0007669"/>
    <property type="project" value="InterPro"/>
</dbReference>
<dbReference type="GO" id="GO:0006099">
    <property type="term" value="P:tricarboxylic acid cycle"/>
    <property type="evidence" value="ECO:0007669"/>
    <property type="project" value="UniProtKB-UniPathway"/>
</dbReference>
<dbReference type="PROSITE" id="PS00480">
    <property type="entry name" value="CITRATE_SYNTHASE"/>
    <property type="match status" value="1"/>
</dbReference>
<dbReference type="InterPro" id="IPR016143">
    <property type="entry name" value="Citrate_synth-like_sm_a-sub"/>
</dbReference>
<dbReference type="UniPathway" id="UPA00223"/>
<gene>
    <name evidence="9" type="primary">CS</name>
    <name evidence="9" type="synonym">gltA</name>
</gene>
<dbReference type="PRINTS" id="PR00143">
    <property type="entry name" value="CITRTSNTHASE"/>
</dbReference>
<evidence type="ECO:0000256" key="4">
    <source>
        <dbReference type="ARBA" id="ARBA00022679"/>
    </source>
</evidence>
<dbReference type="InterPro" id="IPR011278">
    <property type="entry name" value="2-MeCitrate/Citrate_synth_II"/>
</dbReference>
<protein>
    <recommendedName>
        <fullName evidence="6 8">Citrate synthase</fullName>
        <ecNumber evidence="6">2.3.3.16</ecNumber>
    </recommendedName>
</protein>
<dbReference type="SUPFAM" id="SSF48256">
    <property type="entry name" value="Citrate synthase"/>
    <property type="match status" value="1"/>
</dbReference>
<sequence>MGDSSPQKPEAYIVHKGLDGIYVKESKICFIDDKNSKLFYRGYNIDELAETSTYEETAYLLLHGKLPTKNDLNEFDNTIKQNRKLPEQLIKFIQLYPRDGNTMDMLRTAVSALGIYDTSSKTNLEKAVKVMSAITTITSAFERVRRGQPIILPDETLSYAENFLYMLTGEKPNSYDAHVLDIFLILHAEHEMNASTFSCTVTAATLSDMYSALTSGIGTLKGPLHGGANEEALKTILKVGKPENAEPYVKEAISNSQRIMGFGHRVYRNFDPRYIVLKKISRELAERKGKTLIYSTAEAIEDAAVKHLSSIGVFPNVDSYSGLVLNLIEIPTDLFTPIFAISRTAGWSAHILEYLKDNRLIRPKAYYSGELNQKYVAIEKR</sequence>
<dbReference type="InterPro" id="IPR016142">
    <property type="entry name" value="Citrate_synth-like_lrg_a-sub"/>
</dbReference>
<keyword evidence="3" id="KW-0816">Tricarboxylic acid cycle</keyword>
<feature type="active site" evidence="7">
    <location>
        <position position="264"/>
    </location>
</feature>
<dbReference type="Gene3D" id="1.10.230.10">
    <property type="entry name" value="Cytochrome P450-Terp, domain 2"/>
    <property type="match status" value="1"/>
</dbReference>
<evidence type="ECO:0000256" key="2">
    <source>
        <dbReference type="ARBA" id="ARBA00010566"/>
    </source>
</evidence>
<dbReference type="PANTHER" id="PTHR11739">
    <property type="entry name" value="CITRATE SYNTHASE"/>
    <property type="match status" value="1"/>
</dbReference>
<dbReference type="Pfam" id="PF00285">
    <property type="entry name" value="Citrate_synt"/>
    <property type="match status" value="1"/>
</dbReference>
<dbReference type="EC" id="2.3.3.16" evidence="6"/>
<dbReference type="NCBIfam" id="TIGR01800">
    <property type="entry name" value="cit_synth_II"/>
    <property type="match status" value="1"/>
</dbReference>
<dbReference type="GO" id="GO:0036440">
    <property type="term" value="F:citrate synthase activity"/>
    <property type="evidence" value="ECO:0007669"/>
    <property type="project" value="UniProtKB-EC"/>
</dbReference>
<keyword evidence="9" id="KW-0012">Acyltransferase</keyword>
<organism evidence="9">
    <name type="scientific">uncultured marine thaumarchaeote KM3_73_F02</name>
    <dbReference type="NCBI Taxonomy" id="1456268"/>
    <lineage>
        <taxon>Archaea</taxon>
        <taxon>Nitrososphaerota</taxon>
        <taxon>environmental samples</taxon>
    </lineage>
</organism>
<dbReference type="PANTHER" id="PTHR11739:SF4">
    <property type="entry name" value="CITRATE SYNTHASE, PEROXISOMAL"/>
    <property type="match status" value="1"/>
</dbReference>
<evidence type="ECO:0000313" key="9">
    <source>
        <dbReference type="EMBL" id="AIF16341.1"/>
    </source>
</evidence>
<name>A0A075HIX0_9ARCH</name>
<dbReference type="Gene3D" id="1.10.580.10">
    <property type="entry name" value="Citrate Synthase, domain 1"/>
    <property type="match status" value="1"/>
</dbReference>
<evidence type="ECO:0000256" key="6">
    <source>
        <dbReference type="PIRNR" id="PIRNR001369"/>
    </source>
</evidence>
<evidence type="ECO:0000256" key="8">
    <source>
        <dbReference type="RuleBase" id="RU000441"/>
    </source>
</evidence>
<dbReference type="InterPro" id="IPR036969">
    <property type="entry name" value="Citrate_synthase_sf"/>
</dbReference>
<dbReference type="InterPro" id="IPR019810">
    <property type="entry name" value="Citrate_synthase_AS"/>
</dbReference>
<evidence type="ECO:0000256" key="1">
    <source>
        <dbReference type="ARBA" id="ARBA00005163"/>
    </source>
</evidence>
<dbReference type="GO" id="GO:0005975">
    <property type="term" value="P:carbohydrate metabolic process"/>
    <property type="evidence" value="ECO:0007669"/>
    <property type="project" value="TreeGrafter"/>
</dbReference>
<dbReference type="InterPro" id="IPR024176">
    <property type="entry name" value="Citrate_synthase_bac-typ"/>
</dbReference>
<evidence type="ECO:0000256" key="3">
    <source>
        <dbReference type="ARBA" id="ARBA00022532"/>
    </source>
</evidence>